<dbReference type="GO" id="GO:0005975">
    <property type="term" value="P:carbohydrate metabolic process"/>
    <property type="evidence" value="ECO:0007669"/>
    <property type="project" value="InterPro"/>
</dbReference>
<dbReference type="PATRIC" id="fig|1132509.6.peg.2348"/>
<dbReference type="AlphaFoldDB" id="M0M171"/>
<dbReference type="SUPFAM" id="SSF48208">
    <property type="entry name" value="Six-hairpin glycosidases"/>
    <property type="match status" value="1"/>
</dbReference>
<dbReference type="PANTHER" id="PTHR31616">
    <property type="entry name" value="TREHALASE"/>
    <property type="match status" value="1"/>
</dbReference>
<dbReference type="eggNOG" id="arCOG03286">
    <property type="taxonomic scope" value="Archaea"/>
</dbReference>
<dbReference type="InterPro" id="IPR008928">
    <property type="entry name" value="6-hairpin_glycosidase_sf"/>
</dbReference>
<dbReference type="OrthoDB" id="36362at2157"/>
<comment type="caution">
    <text evidence="4">The sequence shown here is derived from an EMBL/GenBank/DDBJ whole genome shotgun (WGS) entry which is preliminary data.</text>
</comment>
<comment type="similarity">
    <text evidence="1">Belongs to the glycosyl hydrolase 15 family.</text>
</comment>
<dbReference type="InterPro" id="IPR011613">
    <property type="entry name" value="GH15-like"/>
</dbReference>
<organism evidence="4 5">
    <name type="scientific">Halococcus hamelinensis 100A6</name>
    <dbReference type="NCBI Taxonomy" id="1132509"/>
    <lineage>
        <taxon>Archaea</taxon>
        <taxon>Methanobacteriati</taxon>
        <taxon>Methanobacteriota</taxon>
        <taxon>Stenosarchaea group</taxon>
        <taxon>Halobacteria</taxon>
        <taxon>Halobacteriales</taxon>
        <taxon>Halococcaceae</taxon>
        <taxon>Halococcus</taxon>
    </lineage>
</organism>
<keyword evidence="5" id="KW-1185">Reference proteome</keyword>
<name>M0M171_9EURY</name>
<evidence type="ECO:0000259" key="2">
    <source>
        <dbReference type="Pfam" id="PF00723"/>
    </source>
</evidence>
<reference evidence="4 5" key="1">
    <citation type="journal article" date="2014" name="PLoS Genet.">
        <title>Phylogenetically driven sequencing of extremely halophilic archaea reveals strategies for static and dynamic osmo-response.</title>
        <authorList>
            <person name="Becker E.A."/>
            <person name="Seitzer P.M."/>
            <person name="Tritt A."/>
            <person name="Larsen D."/>
            <person name="Krusor M."/>
            <person name="Yao A.I."/>
            <person name="Wu D."/>
            <person name="Madern D."/>
            <person name="Eisen J.A."/>
            <person name="Darling A.E."/>
            <person name="Facciotti M.T."/>
        </authorList>
    </citation>
    <scope>NUCLEOTIDE SEQUENCE [LARGE SCALE GENOMIC DNA]</scope>
    <source>
        <strain evidence="4 5">100A6</strain>
    </source>
</reference>
<evidence type="ECO:0000313" key="5">
    <source>
        <dbReference type="Proteomes" id="UP000011566"/>
    </source>
</evidence>
<dbReference type="InterPro" id="IPR045582">
    <property type="entry name" value="Trehalase-like_N"/>
</dbReference>
<sequence>MSGYKPLADYGLIGNLETCALVGRDGAIDWCCLPRLNSSSVFAAVLDAERGGRFTIQPTNEFEAEQQYMERTNVLQTTFHTDSGTATVTDFMPLSAGNDGNQPKVRGLYREVACTDGSVDLEVAFEPRFDYARSETEVESIDGGVVATGEARRIALSSPVDLDADGDSASASYSLDAHDSGWFVLEYGTRAPREPEACERLLDDTVEFWRDWTHSCDGEDCPFAGYNHDAVVRSELALKLLTYQGTSGITAAPTTSLPEVVGGVRNWDYRYNWIRDGAFTVRAFANLGDIQEAVDYLDDFLRLSREVDPSEMQPLYGLQHDSTYEETELDHLEGYRESSPVRIGNGAADQLQLGMYGELVLAIHQLSWSDREIAGDDWTAIREIVEFVREAWERPDAGIWEMRSGPKQFVHSKAMCWVAIDRAIEMADEHGFDAPLDDWRADREEIKETVIERGFDEERNTFTQAFDDDQLDGSLLLLPLSGFLDFDDPRIQGTIESVREELTTDDGLVYRYEDDDLPGQEGTFVLCSFWLVDCLALMGEVERAHEVYDTLCGYTSPLGLVSEEIDPDSGELLGNYPQAFSHIGLVNSALYLHEAETGGAVEPFQTQSP</sequence>
<feature type="domain" description="GH15-like" evidence="2">
    <location>
        <begin position="227"/>
        <end position="589"/>
    </location>
</feature>
<dbReference type="Proteomes" id="UP000011566">
    <property type="component" value="Unassembled WGS sequence"/>
</dbReference>
<proteinExistence type="inferred from homology"/>
<dbReference type="RefSeq" id="WP_007693584.1">
    <property type="nucleotide sequence ID" value="NZ_AJRK01000045.1"/>
</dbReference>
<dbReference type="EMBL" id="AOMB01000031">
    <property type="protein sequence ID" value="EMA38130.1"/>
    <property type="molecule type" value="Genomic_DNA"/>
</dbReference>
<dbReference type="GO" id="GO:0004553">
    <property type="term" value="F:hydrolase activity, hydrolyzing O-glycosyl compounds"/>
    <property type="evidence" value="ECO:0007669"/>
    <property type="project" value="UniProtKB-ARBA"/>
</dbReference>
<evidence type="ECO:0000259" key="3">
    <source>
        <dbReference type="Pfam" id="PF19291"/>
    </source>
</evidence>
<dbReference type="Pfam" id="PF19291">
    <property type="entry name" value="TREH_N"/>
    <property type="match status" value="1"/>
</dbReference>
<evidence type="ECO:0000313" key="4">
    <source>
        <dbReference type="EMBL" id="EMA38130.1"/>
    </source>
</evidence>
<dbReference type="InterPro" id="IPR012341">
    <property type="entry name" value="6hp_glycosidase-like_sf"/>
</dbReference>
<gene>
    <name evidence="4" type="ORF">C447_10395</name>
</gene>
<dbReference type="Pfam" id="PF00723">
    <property type="entry name" value="Glyco_hydro_15"/>
    <property type="match status" value="1"/>
</dbReference>
<keyword evidence="4" id="KW-0378">Hydrolase</keyword>
<feature type="domain" description="Trehalase-like N-terminal" evidence="3">
    <location>
        <begin position="7"/>
        <end position="190"/>
    </location>
</feature>
<dbReference type="PANTHER" id="PTHR31616:SF0">
    <property type="entry name" value="GLUCAN 1,4-ALPHA-GLUCOSIDASE"/>
    <property type="match status" value="1"/>
</dbReference>
<evidence type="ECO:0000256" key="1">
    <source>
        <dbReference type="ARBA" id="ARBA00006188"/>
    </source>
</evidence>
<accession>M0M171</accession>
<dbReference type="Gene3D" id="1.50.10.10">
    <property type="match status" value="1"/>
</dbReference>
<protein>
    <submittedName>
        <fullName evidence="4">Glycoside hydrolase 15-like protein</fullName>
    </submittedName>
</protein>